<sequence length="213" mass="22969">MTPLERMGGVSGLIHASIPTVAYVIVNSIAGLNAAVVVAVGASAGLIALRLLRKEPLQPAISGLLGVAIAALIAYYTGSAENYFLPGIWISLIMAVVFAASVLVRRPLVGVLWNLLRSAGPDSAWRDDRAVLRAFDLATCVFVALFAARFAVQHWLYDSGFTGWLAFARIGMGYPLLGLALLVVYWAVRRANRRPNVSDVSDESKERMIEVRS</sequence>
<keyword evidence="1" id="KW-0812">Transmembrane</keyword>
<dbReference type="InterPro" id="IPR016566">
    <property type="entry name" value="UCP010219"/>
</dbReference>
<keyword evidence="1" id="KW-1133">Transmembrane helix</keyword>
<organism evidence="2 3">
    <name type="scientific">Mycolicibacterium arenosum</name>
    <dbReference type="NCBI Taxonomy" id="2952157"/>
    <lineage>
        <taxon>Bacteria</taxon>
        <taxon>Bacillati</taxon>
        <taxon>Actinomycetota</taxon>
        <taxon>Actinomycetes</taxon>
        <taxon>Mycobacteriales</taxon>
        <taxon>Mycobacteriaceae</taxon>
        <taxon>Mycolicibacterium</taxon>
    </lineage>
</organism>
<reference evidence="2 3" key="1">
    <citation type="submission" date="2022-06" db="EMBL/GenBank/DDBJ databases">
        <title>Mycolicibacterium sp. CAU 1645 isolated from seawater.</title>
        <authorList>
            <person name="Kim W."/>
        </authorList>
    </citation>
    <scope>NUCLEOTIDE SEQUENCE [LARGE SCALE GENOMIC DNA]</scope>
    <source>
        <strain evidence="2 3">CAU 1645</strain>
    </source>
</reference>
<keyword evidence="3" id="KW-1185">Reference proteome</keyword>
<dbReference type="RefSeq" id="WP_255057586.1">
    <property type="nucleotide sequence ID" value="NZ_JANDBD010000001.1"/>
</dbReference>
<dbReference type="PIRSF" id="PIRSF010219">
    <property type="entry name" value="UCP010219"/>
    <property type="match status" value="1"/>
</dbReference>
<feature type="transmembrane region" description="Helical" evidence="1">
    <location>
        <begin position="134"/>
        <end position="152"/>
    </location>
</feature>
<dbReference type="Proteomes" id="UP001651690">
    <property type="component" value="Unassembled WGS sequence"/>
</dbReference>
<proteinExistence type="predicted"/>
<evidence type="ECO:0000256" key="1">
    <source>
        <dbReference type="SAM" id="Phobius"/>
    </source>
</evidence>
<keyword evidence="1" id="KW-0472">Membrane</keyword>
<evidence type="ECO:0000313" key="3">
    <source>
        <dbReference type="Proteomes" id="UP001651690"/>
    </source>
</evidence>
<feature type="transmembrane region" description="Helical" evidence="1">
    <location>
        <begin position="164"/>
        <end position="188"/>
    </location>
</feature>
<protein>
    <submittedName>
        <fullName evidence="2">DUF3159 domain-containing protein</fullName>
    </submittedName>
</protein>
<name>A0ABT1LUM6_9MYCO</name>
<feature type="transmembrane region" description="Helical" evidence="1">
    <location>
        <begin position="7"/>
        <end position="26"/>
    </location>
</feature>
<evidence type="ECO:0000313" key="2">
    <source>
        <dbReference type="EMBL" id="MCP9270610.1"/>
    </source>
</evidence>
<dbReference type="Pfam" id="PF11361">
    <property type="entry name" value="DUF3159"/>
    <property type="match status" value="1"/>
</dbReference>
<comment type="caution">
    <text evidence="2">The sequence shown here is derived from an EMBL/GenBank/DDBJ whole genome shotgun (WGS) entry which is preliminary data.</text>
</comment>
<accession>A0ABT1LUM6</accession>
<feature type="transmembrane region" description="Helical" evidence="1">
    <location>
        <begin position="32"/>
        <end position="52"/>
    </location>
</feature>
<feature type="transmembrane region" description="Helical" evidence="1">
    <location>
        <begin position="59"/>
        <end position="77"/>
    </location>
</feature>
<dbReference type="EMBL" id="JANDBD010000001">
    <property type="protein sequence ID" value="MCP9270610.1"/>
    <property type="molecule type" value="Genomic_DNA"/>
</dbReference>
<gene>
    <name evidence="2" type="ORF">NM203_00265</name>
</gene>
<feature type="transmembrane region" description="Helical" evidence="1">
    <location>
        <begin position="83"/>
        <end position="104"/>
    </location>
</feature>